<evidence type="ECO:0000313" key="2">
    <source>
        <dbReference type="EMBL" id="VDP24186.1"/>
    </source>
</evidence>
<keyword evidence="3" id="KW-1185">Reference proteome</keyword>
<proteinExistence type="predicted"/>
<gene>
    <name evidence="2" type="ORF">SMRZ_LOCUS17572</name>
</gene>
<dbReference type="EMBL" id="UZAI01017408">
    <property type="protein sequence ID" value="VDP24186.1"/>
    <property type="molecule type" value="Genomic_DNA"/>
</dbReference>
<feature type="compositionally biased region" description="Polar residues" evidence="1">
    <location>
        <begin position="28"/>
        <end position="50"/>
    </location>
</feature>
<feature type="compositionally biased region" description="Polar residues" evidence="1">
    <location>
        <begin position="1"/>
        <end position="17"/>
    </location>
</feature>
<name>A0A183MNE7_9TREM</name>
<evidence type="ECO:0000313" key="3">
    <source>
        <dbReference type="Proteomes" id="UP000277204"/>
    </source>
</evidence>
<dbReference type="AlphaFoldDB" id="A0A183MNE7"/>
<organism evidence="2 3">
    <name type="scientific">Schistosoma margrebowiei</name>
    <dbReference type="NCBI Taxonomy" id="48269"/>
    <lineage>
        <taxon>Eukaryota</taxon>
        <taxon>Metazoa</taxon>
        <taxon>Spiralia</taxon>
        <taxon>Lophotrochozoa</taxon>
        <taxon>Platyhelminthes</taxon>
        <taxon>Trematoda</taxon>
        <taxon>Digenea</taxon>
        <taxon>Strigeidida</taxon>
        <taxon>Schistosomatoidea</taxon>
        <taxon>Schistosomatidae</taxon>
        <taxon>Schistosoma</taxon>
    </lineage>
</organism>
<reference evidence="2 3" key="1">
    <citation type="submission" date="2018-11" db="EMBL/GenBank/DDBJ databases">
        <authorList>
            <consortium name="Pathogen Informatics"/>
        </authorList>
    </citation>
    <scope>NUCLEOTIDE SEQUENCE [LARGE SCALE GENOMIC DNA]</scope>
    <source>
        <strain evidence="2 3">Zambia</strain>
    </source>
</reference>
<evidence type="ECO:0000256" key="1">
    <source>
        <dbReference type="SAM" id="MobiDB-lite"/>
    </source>
</evidence>
<accession>A0A183MNE7</accession>
<sequence>MKTSTSEGKHNTMNSSEPIRRFRLGRSPSPSITYTRTIANKDSQCSSSLCINKPPHTQEENLGPQIQHGEHQPNHT</sequence>
<dbReference type="Proteomes" id="UP000277204">
    <property type="component" value="Unassembled WGS sequence"/>
</dbReference>
<protein>
    <submittedName>
        <fullName evidence="2">Uncharacterized protein</fullName>
    </submittedName>
</protein>
<feature type="region of interest" description="Disordered" evidence="1">
    <location>
        <begin position="1"/>
        <end position="76"/>
    </location>
</feature>